<comment type="caution">
    <text evidence="2">The sequence shown here is derived from an EMBL/GenBank/DDBJ whole genome shotgun (WGS) entry which is preliminary data.</text>
</comment>
<keyword evidence="3" id="KW-1185">Reference proteome</keyword>
<dbReference type="PROSITE" id="PS51257">
    <property type="entry name" value="PROKAR_LIPOPROTEIN"/>
    <property type="match status" value="1"/>
</dbReference>
<dbReference type="InterPro" id="IPR011467">
    <property type="entry name" value="DUF1573"/>
</dbReference>
<gene>
    <name evidence="2" type="ORF">H9X54_012775</name>
</gene>
<evidence type="ECO:0000313" key="3">
    <source>
        <dbReference type="Proteomes" id="UP000759529"/>
    </source>
</evidence>
<evidence type="ECO:0000313" key="2">
    <source>
        <dbReference type="EMBL" id="MBM6500171.1"/>
    </source>
</evidence>
<sequence>MLRKIRIIAVFSLAILGASCKNENKADEANSNVQQEQPVVNGSGKTTSEDFQNQSIKFPKPVDGKYPVITFKETEFDFGDIEQGDKVEHTFEFTNTGEANLIIADAKASCGCTVPEYPKNEYIKPGDTGKIKVTFDSARKVGKTSKTITIICNTEKGTELLTIKTTIKVAG</sequence>
<name>A0ABS2CZ40_9FLAO</name>
<dbReference type="Proteomes" id="UP000759529">
    <property type="component" value="Unassembled WGS sequence"/>
</dbReference>
<proteinExistence type="predicted"/>
<dbReference type="RefSeq" id="WP_187656817.1">
    <property type="nucleotide sequence ID" value="NZ_JACSOD020000498.1"/>
</dbReference>
<dbReference type="PANTHER" id="PTHR37833:SF1">
    <property type="entry name" value="SIGNAL PEPTIDE PROTEIN"/>
    <property type="match status" value="1"/>
</dbReference>
<feature type="region of interest" description="Disordered" evidence="1">
    <location>
        <begin position="27"/>
        <end position="50"/>
    </location>
</feature>
<accession>A0ABS2CZ40</accession>
<reference evidence="2 3" key="1">
    <citation type="submission" date="2021-02" db="EMBL/GenBank/DDBJ databases">
        <authorList>
            <person name="Jung H.S."/>
            <person name="Chun B.H."/>
            <person name="Jeon C.O."/>
        </authorList>
    </citation>
    <scope>NUCLEOTIDE SEQUENCE [LARGE SCALE GENOMIC DNA]</scope>
    <source>
        <strain evidence="2 3">LMG 25203</strain>
    </source>
</reference>
<dbReference type="Pfam" id="PF07610">
    <property type="entry name" value="DUF1573"/>
    <property type="match status" value="1"/>
</dbReference>
<organism evidence="2 3">
    <name type="scientific">Flavobacterium macrobrachii</name>
    <dbReference type="NCBI Taxonomy" id="591204"/>
    <lineage>
        <taxon>Bacteria</taxon>
        <taxon>Pseudomonadati</taxon>
        <taxon>Bacteroidota</taxon>
        <taxon>Flavobacteriia</taxon>
        <taxon>Flavobacteriales</taxon>
        <taxon>Flavobacteriaceae</taxon>
        <taxon>Flavobacterium</taxon>
    </lineage>
</organism>
<feature type="compositionally biased region" description="Polar residues" evidence="1">
    <location>
        <begin position="29"/>
        <end position="50"/>
    </location>
</feature>
<dbReference type="InterPro" id="IPR013783">
    <property type="entry name" value="Ig-like_fold"/>
</dbReference>
<dbReference type="PANTHER" id="PTHR37833">
    <property type="entry name" value="LIPOPROTEIN-RELATED"/>
    <property type="match status" value="1"/>
</dbReference>
<dbReference type="Gene3D" id="2.60.40.10">
    <property type="entry name" value="Immunoglobulins"/>
    <property type="match status" value="1"/>
</dbReference>
<evidence type="ECO:0000256" key="1">
    <source>
        <dbReference type="SAM" id="MobiDB-lite"/>
    </source>
</evidence>
<protein>
    <submittedName>
        <fullName evidence="2">DUF1573 domain-containing protein</fullName>
    </submittedName>
</protein>
<dbReference type="EMBL" id="JACSOD020000498">
    <property type="protein sequence ID" value="MBM6500171.1"/>
    <property type="molecule type" value="Genomic_DNA"/>
</dbReference>